<keyword evidence="5" id="KW-1185">Reference proteome</keyword>
<evidence type="ECO:0000256" key="2">
    <source>
        <dbReference type="SAM" id="MobiDB-lite"/>
    </source>
</evidence>
<dbReference type="InterPro" id="IPR036872">
    <property type="entry name" value="CH_dom_sf"/>
</dbReference>
<protein>
    <recommendedName>
        <fullName evidence="3">Calponin-homology (CH) domain-containing protein</fullName>
    </recommendedName>
</protein>
<dbReference type="AlphaFoldDB" id="E3MCN2"/>
<gene>
    <name evidence="4" type="ORF">CRE_20208</name>
</gene>
<proteinExistence type="predicted"/>
<feature type="coiled-coil region" evidence="1">
    <location>
        <begin position="284"/>
        <end position="336"/>
    </location>
</feature>
<dbReference type="OrthoDB" id="10017054at2759"/>
<evidence type="ECO:0000259" key="3">
    <source>
        <dbReference type="PROSITE" id="PS50021"/>
    </source>
</evidence>
<dbReference type="Proteomes" id="UP000008281">
    <property type="component" value="Unassembled WGS sequence"/>
</dbReference>
<keyword evidence="1" id="KW-0175">Coiled coil</keyword>
<dbReference type="OMA" id="DCRAFCA"/>
<sequence>MNRFTGMSSKPITPVNEQNITFRKKISMVSTSLQGSDDQPVASSPRNCYYRQNVAPLRRHMYDEADGGAISTSEQTPIEQKATEIRRMNNKKEASGKKEETPAPPTILIEGPSSEASSKSNQKKTKPSTSSLASVFRSRASSPMEAVRKVFGRSSSKQPKELPAPPSSLISVSSAPTGTETNLTEELEKLRNQLAHAHNQIAEQTKKQNVVQMVSCSQQTDLINSATVTTMTDVYEETKKEESPDKENVHPDIICLEDDENNSSRIQSLLKELSLLKVIRNEQLSSHNKKLACFQKENNELKEDFRRTRKDFILILKEAVIRKDEAERELDIISKSICNEDDWDSLMSQQTHALRRNVLLMWVQKKLALYSDQLTVSNFSSDWADCRAFCALLYDIFPEAMSDVYVSPIVGDCVTRCRRTFQRLEIPFDERALGISTTPSSGVDDDSTSGMTITGLIDWRYIMNTVLVLYKKDVHGK</sequence>
<dbReference type="Pfam" id="PF00307">
    <property type="entry name" value="CH"/>
    <property type="match status" value="1"/>
</dbReference>
<feature type="domain" description="Calponin-homology (CH)" evidence="3">
    <location>
        <begin position="353"/>
        <end position="474"/>
    </location>
</feature>
<dbReference type="eggNOG" id="ENOG502R6B8">
    <property type="taxonomic scope" value="Eukaryota"/>
</dbReference>
<evidence type="ECO:0000313" key="5">
    <source>
        <dbReference type="Proteomes" id="UP000008281"/>
    </source>
</evidence>
<organism evidence="5">
    <name type="scientific">Caenorhabditis remanei</name>
    <name type="common">Caenorhabditis vulgaris</name>
    <dbReference type="NCBI Taxonomy" id="31234"/>
    <lineage>
        <taxon>Eukaryota</taxon>
        <taxon>Metazoa</taxon>
        <taxon>Ecdysozoa</taxon>
        <taxon>Nematoda</taxon>
        <taxon>Chromadorea</taxon>
        <taxon>Rhabditida</taxon>
        <taxon>Rhabditina</taxon>
        <taxon>Rhabditomorpha</taxon>
        <taxon>Rhabditoidea</taxon>
        <taxon>Rhabditidae</taxon>
        <taxon>Peloderinae</taxon>
        <taxon>Caenorhabditis</taxon>
    </lineage>
</organism>
<feature type="compositionally biased region" description="Basic and acidic residues" evidence="2">
    <location>
        <begin position="81"/>
        <end position="101"/>
    </location>
</feature>
<dbReference type="PROSITE" id="PS50021">
    <property type="entry name" value="CH"/>
    <property type="match status" value="1"/>
</dbReference>
<dbReference type="STRING" id="31234.E3MCN2"/>
<evidence type="ECO:0000256" key="1">
    <source>
        <dbReference type="SAM" id="Coils"/>
    </source>
</evidence>
<dbReference type="HOGENOM" id="CLU_588266_0_0_1"/>
<dbReference type="SUPFAM" id="SSF47576">
    <property type="entry name" value="Calponin-homology domain, CH-domain"/>
    <property type="match status" value="1"/>
</dbReference>
<evidence type="ECO:0000313" key="4">
    <source>
        <dbReference type="EMBL" id="EFO98605.1"/>
    </source>
</evidence>
<feature type="region of interest" description="Disordered" evidence="2">
    <location>
        <begin position="66"/>
        <end position="179"/>
    </location>
</feature>
<feature type="coiled-coil region" evidence="1">
    <location>
        <begin position="180"/>
        <end position="207"/>
    </location>
</feature>
<dbReference type="Gene3D" id="1.10.418.10">
    <property type="entry name" value="Calponin-like domain"/>
    <property type="match status" value="1"/>
</dbReference>
<dbReference type="InterPro" id="IPR001715">
    <property type="entry name" value="CH_dom"/>
</dbReference>
<reference evidence="4" key="1">
    <citation type="submission" date="2007-07" db="EMBL/GenBank/DDBJ databases">
        <title>PCAP assembly of the Caenorhabditis remanei genome.</title>
        <authorList>
            <consortium name="The Caenorhabditis remanei Sequencing Consortium"/>
            <person name="Wilson R.K."/>
        </authorList>
    </citation>
    <scope>NUCLEOTIDE SEQUENCE [LARGE SCALE GENOMIC DNA]</scope>
    <source>
        <strain evidence="4">PB4641</strain>
    </source>
</reference>
<name>E3MCN2_CAERE</name>
<accession>E3MCN2</accession>
<dbReference type="FunCoup" id="E3MCN2">
    <property type="interactions" value="6"/>
</dbReference>
<dbReference type="EMBL" id="DS268435">
    <property type="protein sequence ID" value="EFO98605.1"/>
    <property type="molecule type" value="Genomic_DNA"/>
</dbReference>
<dbReference type="InParanoid" id="E3MCN2"/>